<evidence type="ECO:0000256" key="4">
    <source>
        <dbReference type="ARBA" id="ARBA00023136"/>
    </source>
</evidence>
<organism evidence="7 8">
    <name type="scientific">Marivirga aurantiaca</name>
    <dbReference type="NCBI Taxonomy" id="2802615"/>
    <lineage>
        <taxon>Bacteria</taxon>
        <taxon>Pseudomonadati</taxon>
        <taxon>Bacteroidota</taxon>
        <taxon>Cytophagia</taxon>
        <taxon>Cytophagales</taxon>
        <taxon>Marivirgaceae</taxon>
        <taxon>Marivirga</taxon>
    </lineage>
</organism>
<evidence type="ECO:0000256" key="2">
    <source>
        <dbReference type="ARBA" id="ARBA00022692"/>
    </source>
</evidence>
<accession>A0A934X190</accession>
<dbReference type="InterPro" id="IPR007016">
    <property type="entry name" value="O-antigen_ligase-rel_domated"/>
</dbReference>
<reference evidence="7" key="1">
    <citation type="submission" date="2021-01" db="EMBL/GenBank/DDBJ databases">
        <title>Marivirga aurantiaca sp. nov., isolated from intertidal surface sediments.</title>
        <authorList>
            <person name="Zhang M."/>
        </authorList>
    </citation>
    <scope>NUCLEOTIDE SEQUENCE</scope>
    <source>
        <strain evidence="7">S37H4</strain>
    </source>
</reference>
<keyword evidence="4 5" id="KW-0472">Membrane</keyword>
<comment type="caution">
    <text evidence="7">The sequence shown here is derived from an EMBL/GenBank/DDBJ whole genome shotgun (WGS) entry which is preliminary data.</text>
</comment>
<comment type="subcellular location">
    <subcellularLocation>
        <location evidence="1">Membrane</location>
        <topology evidence="1">Multi-pass membrane protein</topology>
    </subcellularLocation>
</comment>
<feature type="transmembrane region" description="Helical" evidence="5">
    <location>
        <begin position="6"/>
        <end position="25"/>
    </location>
</feature>
<dbReference type="PANTHER" id="PTHR37422">
    <property type="entry name" value="TEICHURONIC ACID BIOSYNTHESIS PROTEIN TUAE"/>
    <property type="match status" value="1"/>
</dbReference>
<dbReference type="GO" id="GO:0016874">
    <property type="term" value="F:ligase activity"/>
    <property type="evidence" value="ECO:0007669"/>
    <property type="project" value="UniProtKB-KW"/>
</dbReference>
<proteinExistence type="predicted"/>
<evidence type="ECO:0000259" key="6">
    <source>
        <dbReference type="Pfam" id="PF04932"/>
    </source>
</evidence>
<keyword evidence="2 5" id="KW-0812">Transmembrane</keyword>
<keyword evidence="7" id="KW-0436">Ligase</keyword>
<dbReference type="PANTHER" id="PTHR37422:SF17">
    <property type="entry name" value="O-ANTIGEN LIGASE"/>
    <property type="match status" value="1"/>
</dbReference>
<dbReference type="GO" id="GO:0016020">
    <property type="term" value="C:membrane"/>
    <property type="evidence" value="ECO:0007669"/>
    <property type="project" value="UniProtKB-SubCell"/>
</dbReference>
<feature type="domain" description="O-antigen ligase-related" evidence="6">
    <location>
        <begin position="1"/>
        <end position="144"/>
    </location>
</feature>
<evidence type="ECO:0000256" key="5">
    <source>
        <dbReference type="SAM" id="Phobius"/>
    </source>
</evidence>
<feature type="transmembrane region" description="Helical" evidence="5">
    <location>
        <begin position="132"/>
        <end position="152"/>
    </location>
</feature>
<dbReference type="AlphaFoldDB" id="A0A934X190"/>
<dbReference type="InterPro" id="IPR051533">
    <property type="entry name" value="WaaL-like"/>
</dbReference>
<dbReference type="Proteomes" id="UP000611723">
    <property type="component" value="Unassembled WGS sequence"/>
</dbReference>
<evidence type="ECO:0000256" key="3">
    <source>
        <dbReference type="ARBA" id="ARBA00022989"/>
    </source>
</evidence>
<keyword evidence="3 5" id="KW-1133">Transmembrane helix</keyword>
<evidence type="ECO:0000256" key="1">
    <source>
        <dbReference type="ARBA" id="ARBA00004141"/>
    </source>
</evidence>
<protein>
    <submittedName>
        <fullName evidence="7">O-antigen ligase family protein</fullName>
    </submittedName>
</protein>
<evidence type="ECO:0000313" key="8">
    <source>
        <dbReference type="Proteomes" id="UP000611723"/>
    </source>
</evidence>
<dbReference type="EMBL" id="JAEQBW010000013">
    <property type="protein sequence ID" value="MBK6267059.1"/>
    <property type="molecule type" value="Genomic_DNA"/>
</dbReference>
<feature type="transmembrane region" description="Helical" evidence="5">
    <location>
        <begin position="164"/>
        <end position="193"/>
    </location>
</feature>
<evidence type="ECO:0000313" key="7">
    <source>
        <dbReference type="EMBL" id="MBK6267059.1"/>
    </source>
</evidence>
<keyword evidence="8" id="KW-1185">Reference proteome</keyword>
<name>A0A934X190_9BACT</name>
<feature type="transmembrane region" description="Helical" evidence="5">
    <location>
        <begin position="32"/>
        <end position="51"/>
    </location>
</feature>
<sequence>MTSSKINLISILVIGFLTFFWVSITRKLSPKLFIGFLIIFITFPIFLYNYVPNIKNRFNWVIEHEINQSDRYKSGQSRLSRLSSTISLIKQKPFIGYGTGDSNKHLVEEYEKRSLTYAAERKFNSHNQFLEYWVKIGVIPVLLLIVYLVYSLHQANKFKNFHLFVLTISISLFFMVESVLLLQKGIVFFALFFNVLHNYNKRKIVNNNSIKKLS</sequence>
<gene>
    <name evidence="7" type="ORF">JKA74_18585</name>
</gene>
<dbReference type="Pfam" id="PF04932">
    <property type="entry name" value="Wzy_C"/>
    <property type="match status" value="1"/>
</dbReference>